<evidence type="ECO:0000256" key="2">
    <source>
        <dbReference type="ARBA" id="ARBA00011036"/>
    </source>
</evidence>
<comment type="subcellular location">
    <subcellularLocation>
        <location evidence="1">Membrane</location>
        <topology evidence="1">Multi-pass membrane protein</topology>
    </subcellularLocation>
</comment>
<evidence type="ECO:0000256" key="3">
    <source>
        <dbReference type="ARBA" id="ARBA00022692"/>
    </source>
</evidence>
<evidence type="ECO:0000256" key="1">
    <source>
        <dbReference type="ARBA" id="ARBA00004141"/>
    </source>
</evidence>
<name>A0A345AXC9_9CHLO</name>
<dbReference type="GO" id="GO:0008519">
    <property type="term" value="F:ammonium channel activity"/>
    <property type="evidence" value="ECO:0007669"/>
    <property type="project" value="InterPro"/>
</dbReference>
<dbReference type="AlphaFoldDB" id="A0A345AXC9"/>
<feature type="transmembrane region" description="Helical" evidence="6">
    <location>
        <begin position="211"/>
        <end position="231"/>
    </location>
</feature>
<protein>
    <submittedName>
        <fullName evidence="8">RHP1 protein</fullName>
    </submittedName>
</protein>
<organism evidence="8">
    <name type="scientific">Chlorella sp. ArM0029B</name>
    <dbReference type="NCBI Taxonomy" id="1415603"/>
    <lineage>
        <taxon>Eukaryota</taxon>
        <taxon>Viridiplantae</taxon>
        <taxon>Chlorophyta</taxon>
        <taxon>core chlorophytes</taxon>
        <taxon>Trebouxiophyceae</taxon>
        <taxon>Chlorellales</taxon>
        <taxon>Chlorellaceae</taxon>
        <taxon>Chlorella clade</taxon>
        <taxon>Chlorella</taxon>
    </lineage>
</organism>
<accession>A0A345AXC9</accession>
<dbReference type="InterPro" id="IPR002229">
    <property type="entry name" value="RhesusRHD"/>
</dbReference>
<dbReference type="PANTHER" id="PTHR11730:SF60">
    <property type="entry name" value="RH50, ISOFORM D"/>
    <property type="match status" value="1"/>
</dbReference>
<feature type="transmembrane region" description="Helical" evidence="6">
    <location>
        <begin position="345"/>
        <end position="363"/>
    </location>
</feature>
<feature type="domain" description="Ammonium transporter AmtB-like" evidence="7">
    <location>
        <begin position="58"/>
        <end position="404"/>
    </location>
</feature>
<feature type="transmembrane region" description="Helical" evidence="6">
    <location>
        <begin position="59"/>
        <end position="81"/>
    </location>
</feature>
<evidence type="ECO:0000313" key="8">
    <source>
        <dbReference type="EMBL" id="AXF41562.1"/>
    </source>
</evidence>
<sequence length="432" mass="44078">MDAEAAAPLLAGTSHAGTSWDLRGTFAASLAGLTTLLLVLLALFGQYAADLTDANVDRYYAWLSDVYVMVFLGFGFLMTFLRRYSYSAVSLNFVCSCLVILEALLAIGWVQQGWGTVSVDLPLLIDAAFCAGAAMISFGAVLGKASPAQLLWLLALEVPLYALNAQVVTGRWGALDVGGSITIHAFGAVYGLAASVWLSPKGAGSGHPKNGASYASDMTAMLGTLFLFIYWPSFNGALATAPGTDAQPRAFCVMNTVLALLGACLAGFAASAATGQLDMVHVQNATLAGGVAIGSAANLVMPPACALAVGIAAGALSTCGYLWLSPALERTCGVTDTCGVANLHGMPGVLGGLASALFAHLFYPANAALVAHGAKGQPGVQLAGLGCTLAAAAVGGACAGWAVSRASPAGQSLAAEDMFEDAHFWHEVEKEE</sequence>
<dbReference type="Pfam" id="PF00909">
    <property type="entry name" value="Ammonium_transp"/>
    <property type="match status" value="1"/>
</dbReference>
<dbReference type="EMBL" id="MG669273">
    <property type="protein sequence ID" value="AXF41562.1"/>
    <property type="molecule type" value="mRNA"/>
</dbReference>
<keyword evidence="3 6" id="KW-0812">Transmembrane</keyword>
<evidence type="ECO:0000256" key="6">
    <source>
        <dbReference type="SAM" id="Phobius"/>
    </source>
</evidence>
<dbReference type="SMR" id="A0A345AXC9"/>
<reference evidence="8" key="1">
    <citation type="journal article" date="2018" name="Front. Plant Sci.">
        <title>Elevated Inorganic Carbon Concentrating Mechanism Confers Tolerance to High Light in an Arctic Chlorella sp. ArM0029B.</title>
        <authorList>
            <person name="Hwangbo K."/>
            <person name="Lim J.M."/>
            <person name="Jeong S.W."/>
            <person name="Vikramathithan J."/>
            <person name="Park Y.I."/>
            <person name="Jeong W.J."/>
        </authorList>
    </citation>
    <scope>NUCLEOTIDE SEQUENCE</scope>
</reference>
<dbReference type="Gene3D" id="1.10.3430.10">
    <property type="entry name" value="Ammonium transporter AmtB like domains"/>
    <property type="match status" value="1"/>
</dbReference>
<feature type="transmembrane region" description="Helical" evidence="6">
    <location>
        <begin position="306"/>
        <end position="324"/>
    </location>
</feature>
<feature type="transmembrane region" description="Helical" evidence="6">
    <location>
        <begin position="251"/>
        <end position="270"/>
    </location>
</feature>
<feature type="transmembrane region" description="Helical" evidence="6">
    <location>
        <begin position="88"/>
        <end position="109"/>
    </location>
</feature>
<dbReference type="PANTHER" id="PTHR11730">
    <property type="entry name" value="AMMONIUM TRANSPORTER"/>
    <property type="match status" value="1"/>
</dbReference>
<dbReference type="SUPFAM" id="SSF111352">
    <property type="entry name" value="Ammonium transporter"/>
    <property type="match status" value="1"/>
</dbReference>
<proteinExistence type="evidence at transcript level"/>
<dbReference type="GO" id="GO:0097272">
    <property type="term" value="P:ammonium homeostasis"/>
    <property type="evidence" value="ECO:0007669"/>
    <property type="project" value="TreeGrafter"/>
</dbReference>
<keyword evidence="4 6" id="KW-1133">Transmembrane helix</keyword>
<dbReference type="InterPro" id="IPR024041">
    <property type="entry name" value="NH4_transpt_AmtB-like_dom"/>
</dbReference>
<feature type="transmembrane region" description="Helical" evidence="6">
    <location>
        <begin position="181"/>
        <end position="199"/>
    </location>
</feature>
<feature type="transmembrane region" description="Helical" evidence="6">
    <location>
        <begin position="26"/>
        <end position="47"/>
    </location>
</feature>
<dbReference type="GO" id="GO:0005886">
    <property type="term" value="C:plasma membrane"/>
    <property type="evidence" value="ECO:0007669"/>
    <property type="project" value="InterPro"/>
</dbReference>
<feature type="transmembrane region" description="Helical" evidence="6">
    <location>
        <begin position="383"/>
        <end position="403"/>
    </location>
</feature>
<feature type="transmembrane region" description="Helical" evidence="6">
    <location>
        <begin position="121"/>
        <end position="143"/>
    </location>
</feature>
<keyword evidence="5 6" id="KW-0472">Membrane</keyword>
<comment type="similarity">
    <text evidence="2">Belongs to the ammonium transporter (TC 2.A.49) family. Rh subfamily.</text>
</comment>
<dbReference type="InterPro" id="IPR029020">
    <property type="entry name" value="Ammonium/urea_transptr"/>
</dbReference>
<dbReference type="PRINTS" id="PR00342">
    <property type="entry name" value="RHESUSRHD"/>
</dbReference>
<evidence type="ECO:0000256" key="4">
    <source>
        <dbReference type="ARBA" id="ARBA00022989"/>
    </source>
</evidence>
<evidence type="ECO:0000256" key="5">
    <source>
        <dbReference type="ARBA" id="ARBA00023136"/>
    </source>
</evidence>
<evidence type="ECO:0000259" key="7">
    <source>
        <dbReference type="Pfam" id="PF00909"/>
    </source>
</evidence>